<evidence type="ECO:0000256" key="4">
    <source>
        <dbReference type="SAM" id="Phobius"/>
    </source>
</evidence>
<evidence type="ECO:0000256" key="5">
    <source>
        <dbReference type="SAM" id="SignalP"/>
    </source>
</evidence>
<evidence type="ECO:0000256" key="3">
    <source>
        <dbReference type="SAM" id="MobiDB-lite"/>
    </source>
</evidence>
<feature type="signal peptide" evidence="5">
    <location>
        <begin position="1"/>
        <end position="18"/>
    </location>
</feature>
<dbReference type="InterPro" id="IPR000742">
    <property type="entry name" value="EGF"/>
</dbReference>
<feature type="region of interest" description="Disordered" evidence="3">
    <location>
        <begin position="791"/>
        <end position="813"/>
    </location>
</feature>
<feature type="domain" description="EGF-like" evidence="6">
    <location>
        <begin position="183"/>
        <end position="215"/>
    </location>
</feature>
<organism evidence="7 8">
    <name type="scientific">Panaeolus cyanescens</name>
    <dbReference type="NCBI Taxonomy" id="181874"/>
    <lineage>
        <taxon>Eukaryota</taxon>
        <taxon>Fungi</taxon>
        <taxon>Dikarya</taxon>
        <taxon>Basidiomycota</taxon>
        <taxon>Agaricomycotina</taxon>
        <taxon>Agaricomycetes</taxon>
        <taxon>Agaricomycetidae</taxon>
        <taxon>Agaricales</taxon>
        <taxon>Agaricineae</taxon>
        <taxon>Galeropsidaceae</taxon>
        <taxon>Panaeolus</taxon>
    </lineage>
</organism>
<feature type="compositionally biased region" description="Basic and acidic residues" evidence="3">
    <location>
        <begin position="801"/>
        <end position="813"/>
    </location>
</feature>
<dbReference type="Proteomes" id="UP000284842">
    <property type="component" value="Unassembled WGS sequence"/>
</dbReference>
<dbReference type="STRING" id="181874.A0A409VUY0"/>
<gene>
    <name evidence="7" type="ORF">CVT24_003808</name>
</gene>
<evidence type="ECO:0000259" key="6">
    <source>
        <dbReference type="PROSITE" id="PS50026"/>
    </source>
</evidence>
<dbReference type="InterPro" id="IPR002049">
    <property type="entry name" value="LE_dom"/>
</dbReference>
<dbReference type="SMART" id="SM00181">
    <property type="entry name" value="EGF"/>
    <property type="match status" value="5"/>
</dbReference>
<name>A0A409VUY0_9AGAR</name>
<dbReference type="AlphaFoldDB" id="A0A409VUY0"/>
<dbReference type="SUPFAM" id="SSF57184">
    <property type="entry name" value="Growth factor receptor domain"/>
    <property type="match status" value="3"/>
</dbReference>
<keyword evidence="5" id="KW-0732">Signal</keyword>
<evidence type="ECO:0000256" key="1">
    <source>
        <dbReference type="ARBA" id="ARBA00022536"/>
    </source>
</evidence>
<dbReference type="Gene3D" id="2.10.220.10">
    <property type="entry name" value="Hormone Receptor, Insulin-like Growth Factor Receptor 1, Chain A, domain 2"/>
    <property type="match status" value="4"/>
</dbReference>
<feature type="region of interest" description="Disordered" evidence="3">
    <location>
        <begin position="1002"/>
        <end position="1021"/>
    </location>
</feature>
<dbReference type="SMART" id="SM01411">
    <property type="entry name" value="Ephrin_rec_like"/>
    <property type="match status" value="2"/>
</dbReference>
<evidence type="ECO:0000313" key="8">
    <source>
        <dbReference type="Proteomes" id="UP000284842"/>
    </source>
</evidence>
<feature type="transmembrane region" description="Helical" evidence="4">
    <location>
        <begin position="657"/>
        <end position="678"/>
    </location>
</feature>
<reference evidence="7 8" key="1">
    <citation type="journal article" date="2018" name="Evol. Lett.">
        <title>Horizontal gene cluster transfer increased hallucinogenic mushroom diversity.</title>
        <authorList>
            <person name="Reynolds H.T."/>
            <person name="Vijayakumar V."/>
            <person name="Gluck-Thaler E."/>
            <person name="Korotkin H.B."/>
            <person name="Matheny P.B."/>
            <person name="Slot J.C."/>
        </authorList>
    </citation>
    <scope>NUCLEOTIDE SEQUENCE [LARGE SCALE GENOMIC DNA]</scope>
    <source>
        <strain evidence="7 8">2629</strain>
    </source>
</reference>
<dbReference type="PANTHER" id="PTHR15332">
    <property type="entry name" value="PROPROTEIN CONVERTASE SUBTILISIN_KEXIN TYPE 5-LIKE"/>
    <property type="match status" value="1"/>
</dbReference>
<dbReference type="OrthoDB" id="18487at2759"/>
<comment type="caution">
    <text evidence="2">Lacks conserved residue(s) required for the propagation of feature annotation.</text>
</comment>
<feature type="disulfide bond" evidence="2">
    <location>
        <begin position="205"/>
        <end position="214"/>
    </location>
</feature>
<protein>
    <recommendedName>
        <fullName evidence="6">EGF-like domain-containing protein</fullName>
    </recommendedName>
</protein>
<dbReference type="EMBL" id="NHTK01005966">
    <property type="protein sequence ID" value="PPQ70064.1"/>
    <property type="molecule type" value="Genomic_DNA"/>
</dbReference>
<dbReference type="InParanoid" id="A0A409VUY0"/>
<keyword evidence="4" id="KW-0472">Membrane</keyword>
<proteinExistence type="predicted"/>
<keyword evidence="4" id="KW-1133">Transmembrane helix</keyword>
<sequence length="1021" mass="106598">MLSTIFVVLYAFGASVVAQSSSSSVVCVAGQCVQGSSNVTIGAKLSLPGAPVALHLLPGQYTSTTNPQLLHNMLTSPSASLSPSAGFDSASLSSLPLNLDLDPGLAIYSNARYSGQAAFTALPTTLINSSSPLAASSFVLSNNVWAAVSVGPSSERIVFWDAVPDVAQLPPSVAQSLTLVDLQSASCSPSCAGNSVCSSSGTCTCPTGFTGSSCETCDTGFFGPTCQPCPDDCPECDQGITGSGRCLTTPVPTNAPSNCNCQNGQCGSNGQCVCNSGWTTGANGTACAACETGFFLSSTGDCKVCQPGCAQCSGTSAICAACKDGFVQDTNDRSKCVPSPPRRNDGSLCPPNAFSTGTGCALCANTCATCTGASSNQCLTCPTGSYFFDGNCVTADSNGNCQGTNGLIADNVKLTCDTCGSKCTSCGIPGFNALSTIDRLQCTGCLPGFVLSEGKCLESCPSGTVVSPQDNLTCIPCSSSCGTCAGTADFCLTCSSGQLASDGQCVSTCPSGTFTSTGSCLKCHPDCATCSGSSFNQCSTCPPDRPVLTNGRCLPTCSKSQYFDKTSSSCQSCDDSCSSCSGPGRSNCLACSSSAQVLRTGSCVSANCNGQSNVIAGLGVCLSEVVAIPTTTGNSPVPSITGVADPVVINNRRPLEWWQILLMALGCAFIFLVVIMCCRRRMRKKRAQRTAKFATAKGLDDPKTWKERLVRFGERFFGHTTRMRFGKRPQPEVLPVYNHHEVYSRPASVVSSHHEIRMKNLGPKKEAAEKKAKRETVDDFIDAYNYSRYSQAPSTLPDLDSNPRRAADKYKPRQVDRDSIYSEITGKPRNIPEPRQPLRREVSVASHLTRNTSVASRGYRRSQEGVLVDIDEPSRTVQPPLQMLDTGSSSKVTEAEAYAMAFRPHLTAAAASTSTSTAAAQPPMIPPLPLGSRFNFAGVPNVNGMPIQVTLMPDTANGKGSYWLAPVIPQTQVTNLTGQTAQFPLAPHQAVDTVVIQPVNTGATGSSNGTSNKNPFRQASY</sequence>
<keyword evidence="2" id="KW-1015">Disulfide bond</keyword>
<dbReference type="CDD" id="cd00064">
    <property type="entry name" value="FU"/>
    <property type="match status" value="3"/>
</dbReference>
<feature type="chain" id="PRO_5019311961" description="EGF-like domain-containing protein" evidence="5">
    <location>
        <begin position="19"/>
        <end position="1021"/>
    </location>
</feature>
<comment type="caution">
    <text evidence="7">The sequence shown here is derived from an EMBL/GenBank/DDBJ whole genome shotgun (WGS) entry which is preliminary data.</text>
</comment>
<dbReference type="PANTHER" id="PTHR15332:SF175">
    <property type="entry name" value="PROPROTEIN CONVERTASE SUBTILISIN_KEXIN TYPE 5-LIKE"/>
    <property type="match status" value="1"/>
</dbReference>
<dbReference type="PROSITE" id="PS50026">
    <property type="entry name" value="EGF_3"/>
    <property type="match status" value="1"/>
</dbReference>
<dbReference type="InterPro" id="IPR009030">
    <property type="entry name" value="Growth_fac_rcpt_cys_sf"/>
</dbReference>
<feature type="disulfide bond" evidence="2">
    <location>
        <begin position="187"/>
        <end position="197"/>
    </location>
</feature>
<dbReference type="InterPro" id="IPR006212">
    <property type="entry name" value="Furin_repeat"/>
</dbReference>
<evidence type="ECO:0000256" key="2">
    <source>
        <dbReference type="PROSITE-ProRule" id="PRU00076"/>
    </source>
</evidence>
<accession>A0A409VUY0</accession>
<keyword evidence="1 2" id="KW-0245">EGF-like domain</keyword>
<dbReference type="CDD" id="cd00055">
    <property type="entry name" value="EGF_Lam"/>
    <property type="match status" value="1"/>
</dbReference>
<dbReference type="PROSITE" id="PS00022">
    <property type="entry name" value="EGF_1"/>
    <property type="match status" value="1"/>
</dbReference>
<dbReference type="SMART" id="SM00261">
    <property type="entry name" value="FU"/>
    <property type="match status" value="7"/>
</dbReference>
<keyword evidence="4" id="KW-0812">Transmembrane</keyword>
<dbReference type="Gene3D" id="2.10.25.10">
    <property type="entry name" value="Laminin"/>
    <property type="match status" value="1"/>
</dbReference>
<keyword evidence="8" id="KW-1185">Reference proteome</keyword>
<evidence type="ECO:0000313" key="7">
    <source>
        <dbReference type="EMBL" id="PPQ70064.1"/>
    </source>
</evidence>